<dbReference type="PROSITE" id="PS50048">
    <property type="entry name" value="ZN2_CY6_FUNGAL_2"/>
    <property type="match status" value="1"/>
</dbReference>
<evidence type="ECO:0000256" key="2">
    <source>
        <dbReference type="ARBA" id="ARBA00023242"/>
    </source>
</evidence>
<keyword evidence="6" id="KW-1185">Reference proteome</keyword>
<dbReference type="EMBL" id="CP046236">
    <property type="protein sequence ID" value="WFD49004.1"/>
    <property type="molecule type" value="Genomic_DNA"/>
</dbReference>
<dbReference type="CDD" id="cd12148">
    <property type="entry name" value="fungal_TF_MHR"/>
    <property type="match status" value="1"/>
</dbReference>
<feature type="region of interest" description="Disordered" evidence="3">
    <location>
        <begin position="622"/>
        <end position="648"/>
    </location>
</feature>
<name>A0ABY8EU14_MALFU</name>
<dbReference type="InterPro" id="IPR050613">
    <property type="entry name" value="Sec_Metabolite_Reg"/>
</dbReference>
<dbReference type="Proteomes" id="UP000818624">
    <property type="component" value="Chromosome 3"/>
</dbReference>
<organism evidence="5 6">
    <name type="scientific">Malassezia furfur</name>
    <name type="common">Pityriasis versicolor infection agent</name>
    <name type="synonym">Pityrosporum furfur</name>
    <dbReference type="NCBI Taxonomy" id="55194"/>
    <lineage>
        <taxon>Eukaryota</taxon>
        <taxon>Fungi</taxon>
        <taxon>Dikarya</taxon>
        <taxon>Basidiomycota</taxon>
        <taxon>Ustilaginomycotina</taxon>
        <taxon>Malasseziomycetes</taxon>
        <taxon>Malasseziales</taxon>
        <taxon>Malasseziaceae</taxon>
        <taxon>Malassezia</taxon>
    </lineage>
</organism>
<feature type="domain" description="Zn(2)-C6 fungal-type" evidence="4">
    <location>
        <begin position="20"/>
        <end position="52"/>
    </location>
</feature>
<dbReference type="Gene3D" id="4.10.240.10">
    <property type="entry name" value="Zn(2)-C6 fungal-type DNA-binding domain"/>
    <property type="match status" value="1"/>
</dbReference>
<feature type="compositionally biased region" description="Low complexity" evidence="3">
    <location>
        <begin position="628"/>
        <end position="638"/>
    </location>
</feature>
<evidence type="ECO:0000259" key="4">
    <source>
        <dbReference type="PROSITE" id="PS50048"/>
    </source>
</evidence>
<dbReference type="PROSITE" id="PS50216">
    <property type="entry name" value="DHHC"/>
    <property type="match status" value="1"/>
</dbReference>
<dbReference type="PROSITE" id="PS00463">
    <property type="entry name" value="ZN2_CY6_FUNGAL_1"/>
    <property type="match status" value="1"/>
</dbReference>
<dbReference type="InterPro" id="IPR001138">
    <property type="entry name" value="Zn2Cys6_DnaBD"/>
</dbReference>
<sequence>MDDASPERPPKMRRMRKPVSCVECRIRKIKCDRNVPNCSACIRRGIRHHCRWGDERDEVDAARADAAAFSAESRRSARRQHDVTGLFPLPVFEEGATLPALFANDIEEWELTMETYLMLLPEPEEMDRIIAFYFRELEPLINCMHHDAFQRDYATLKAALPLDLWAAARQSGQASPTPNTPKTTRPAFWGDHASYGLLALLLAVLHASCESMDRNEAPKRATLPHCTTRAEYERALDNMHAASVSLLREAQCMERPTLWVLQTVILLQRRPYNALLLPVFIVWNTLAVRIAQLMGLNRLGSLTEDLARLYARGDSDPSAQSGVRPYMAWLREFAPNDLPRRELARKIWTTLVTTDWLRSVHIDLSYVVADDMNLTAPPAALTDEELARVTSVPAAVLQDTMRPSPHTYGRILLELARCVRQASRVLIRKMLHHDILMVDHPRMLEIDAQIGALVNSLPIYFRFDGIAEVSSSVQAIHAKYPYLTLQRLFLQEQIHFRILVLHAPYLQAAMRDPAHRRSLIACIEGACVVVTVWEELQRGAISNPQVHYVKWHLIIAAVVLDHIIASIHASGNTTPPSDYLRLRTSLRNAVQFLEDPKTQRMLQRLPQKIPLGHLRRFCATPEPEEAQEAGTTATTGAAPPAPPQSAAPPLSLVDEYSQLGDALPLMPPDATWQVDDQSFLANLDFLLTEGGGALSDSSTLDADFPFLGL</sequence>
<evidence type="ECO:0000256" key="1">
    <source>
        <dbReference type="ARBA" id="ARBA00004123"/>
    </source>
</evidence>
<proteinExistence type="predicted"/>
<evidence type="ECO:0000313" key="6">
    <source>
        <dbReference type="Proteomes" id="UP000818624"/>
    </source>
</evidence>
<gene>
    <name evidence="5" type="ORF">GLX27_003681</name>
</gene>
<evidence type="ECO:0000256" key="3">
    <source>
        <dbReference type="SAM" id="MobiDB-lite"/>
    </source>
</evidence>
<evidence type="ECO:0000313" key="5">
    <source>
        <dbReference type="EMBL" id="WFD49004.1"/>
    </source>
</evidence>
<accession>A0ABY8EU14</accession>
<protein>
    <recommendedName>
        <fullName evidence="4">Zn(2)-C6 fungal-type domain-containing protein</fullName>
    </recommendedName>
</protein>
<dbReference type="SMART" id="SM00066">
    <property type="entry name" value="GAL4"/>
    <property type="match status" value="1"/>
</dbReference>
<dbReference type="CDD" id="cd00067">
    <property type="entry name" value="GAL4"/>
    <property type="match status" value="1"/>
</dbReference>
<dbReference type="PANTHER" id="PTHR31001">
    <property type="entry name" value="UNCHARACTERIZED TRANSCRIPTIONAL REGULATORY PROTEIN"/>
    <property type="match status" value="1"/>
</dbReference>
<dbReference type="Pfam" id="PF00172">
    <property type="entry name" value="Zn_clus"/>
    <property type="match status" value="1"/>
</dbReference>
<dbReference type="PANTHER" id="PTHR31001:SF76">
    <property type="entry name" value="ZN(2)-C6 FUNGAL-TYPE DOMAIN-CONTAINING PROTEIN"/>
    <property type="match status" value="1"/>
</dbReference>
<reference evidence="5 6" key="1">
    <citation type="journal article" date="2020" name="Elife">
        <title>Loss of centromere function drives karyotype evolution in closely related Malassezia species.</title>
        <authorList>
            <person name="Sankaranarayanan S.R."/>
            <person name="Ianiri G."/>
            <person name="Coelho M.A."/>
            <person name="Reza M.H."/>
            <person name="Thimmappa B.C."/>
            <person name="Ganguly P."/>
            <person name="Vadnala R.N."/>
            <person name="Sun S."/>
            <person name="Siddharthan R."/>
            <person name="Tellgren-Roth C."/>
            <person name="Dawson T.L."/>
            <person name="Heitman J."/>
            <person name="Sanyal K."/>
        </authorList>
    </citation>
    <scope>NUCLEOTIDE SEQUENCE [LARGE SCALE GENOMIC DNA]</scope>
    <source>
        <strain evidence="5">CBS14141</strain>
    </source>
</reference>
<comment type="subcellular location">
    <subcellularLocation>
        <location evidence="1">Nucleus</location>
    </subcellularLocation>
</comment>
<dbReference type="InterPro" id="IPR036864">
    <property type="entry name" value="Zn2-C6_fun-type_DNA-bd_sf"/>
</dbReference>
<dbReference type="SUPFAM" id="SSF57701">
    <property type="entry name" value="Zn2/Cys6 DNA-binding domain"/>
    <property type="match status" value="1"/>
</dbReference>
<keyword evidence="2" id="KW-0539">Nucleus</keyword>